<dbReference type="AlphaFoldDB" id="A0A9P9DK91"/>
<comment type="caution">
    <text evidence="4">The sequence shown here is derived from an EMBL/GenBank/DDBJ whole genome shotgun (WGS) entry which is preliminary data.</text>
</comment>
<feature type="compositionally biased region" description="Polar residues" evidence="1">
    <location>
        <begin position="586"/>
        <end position="607"/>
    </location>
</feature>
<evidence type="ECO:0000256" key="3">
    <source>
        <dbReference type="SAM" id="SignalP"/>
    </source>
</evidence>
<evidence type="ECO:0000256" key="1">
    <source>
        <dbReference type="SAM" id="MobiDB-lite"/>
    </source>
</evidence>
<accession>A0A9P9DK91</accession>
<name>A0A9P9DK91_9HYPO</name>
<dbReference type="EMBL" id="JAGMUV010000025">
    <property type="protein sequence ID" value="KAH7120698.1"/>
    <property type="molecule type" value="Genomic_DNA"/>
</dbReference>
<gene>
    <name evidence="4" type="ORF">EDB81DRAFT_814560</name>
</gene>
<sequence length="648" mass="71354">MASLLRLLLLAMVTGSATAVDLETCKANVQSRLDNGTLSPKDAIFYFNGSGHMSQRDNLALTIEGCQSTCPKPFFDLYDDMWPRLLTWLVPALLLVGNVHIPRVGGVNRFFVVVHFIGDPIDSMWSLLTKAEVWNRFYRIAFQGTPPGPEREPMARALSAMLSAFEELTGDMSTVQRELNAIMSESGARLSSEDLDYILMETADELVDSRSNEVLRTVLVIVNYLWAVLGALVPQIGGAQTSQPGGRIGTAMFLSWLVTAVLLSNTLSGFTSRRTCLRIMERYYRTLRGQKRDAHFFPNSPRLVSLSSWVFSKKKKKATATISTDDDFIDSQPWNGSVYSYRPHKRLIRSGLAHDWSPAHLLLLSAAPIIIAAVSAFVIIWFTPTIGLGCRTLWVIGLNIGLILSPILTWGISKMATGKFAWYMTIAKDAFIGIPALTIIILSSIGIFNTCWCWSGVYSRGRAKAFIDLDPADERAYNLHHIYPAMVAACLALQLATYLLMYRIMRLGGRVFRPDEDDKMAAYRRIHGLGSPSLPPGDDDLGMEMSASVHSTPLGRDRNHGQCSLGSDAAELLLPAPAISPHPSPRLSSQVHSEQQRPRSSSRASDGNQGGTPVLLAGQGSEFEYGSSPEWRALDQPLLGSPAMNKGW</sequence>
<feature type="region of interest" description="Disordered" evidence="1">
    <location>
        <begin position="576"/>
        <end position="648"/>
    </location>
</feature>
<feature type="transmembrane region" description="Helical" evidence="2">
    <location>
        <begin position="434"/>
        <end position="457"/>
    </location>
</feature>
<feature type="transmembrane region" description="Helical" evidence="2">
    <location>
        <begin position="394"/>
        <end position="413"/>
    </location>
</feature>
<proteinExistence type="predicted"/>
<keyword evidence="5" id="KW-1185">Reference proteome</keyword>
<organism evidence="4 5">
    <name type="scientific">Dactylonectria macrodidyma</name>
    <dbReference type="NCBI Taxonomy" id="307937"/>
    <lineage>
        <taxon>Eukaryota</taxon>
        <taxon>Fungi</taxon>
        <taxon>Dikarya</taxon>
        <taxon>Ascomycota</taxon>
        <taxon>Pezizomycotina</taxon>
        <taxon>Sordariomycetes</taxon>
        <taxon>Hypocreomycetidae</taxon>
        <taxon>Hypocreales</taxon>
        <taxon>Nectriaceae</taxon>
        <taxon>Dactylonectria</taxon>
    </lineage>
</organism>
<reference evidence="4" key="1">
    <citation type="journal article" date="2021" name="Nat. Commun.">
        <title>Genetic determinants of endophytism in the Arabidopsis root mycobiome.</title>
        <authorList>
            <person name="Mesny F."/>
            <person name="Miyauchi S."/>
            <person name="Thiergart T."/>
            <person name="Pickel B."/>
            <person name="Atanasova L."/>
            <person name="Karlsson M."/>
            <person name="Huettel B."/>
            <person name="Barry K.W."/>
            <person name="Haridas S."/>
            <person name="Chen C."/>
            <person name="Bauer D."/>
            <person name="Andreopoulos W."/>
            <person name="Pangilinan J."/>
            <person name="LaButti K."/>
            <person name="Riley R."/>
            <person name="Lipzen A."/>
            <person name="Clum A."/>
            <person name="Drula E."/>
            <person name="Henrissat B."/>
            <person name="Kohler A."/>
            <person name="Grigoriev I.V."/>
            <person name="Martin F.M."/>
            <person name="Hacquard S."/>
        </authorList>
    </citation>
    <scope>NUCLEOTIDE SEQUENCE</scope>
    <source>
        <strain evidence="4">MPI-CAGE-AT-0147</strain>
    </source>
</reference>
<evidence type="ECO:0000313" key="5">
    <source>
        <dbReference type="Proteomes" id="UP000738349"/>
    </source>
</evidence>
<keyword evidence="2" id="KW-0812">Transmembrane</keyword>
<dbReference type="Proteomes" id="UP000738349">
    <property type="component" value="Unassembled WGS sequence"/>
</dbReference>
<feature type="chain" id="PRO_5040157162" evidence="3">
    <location>
        <begin position="20"/>
        <end position="648"/>
    </location>
</feature>
<keyword evidence="2" id="KW-0472">Membrane</keyword>
<evidence type="ECO:0000256" key="2">
    <source>
        <dbReference type="SAM" id="Phobius"/>
    </source>
</evidence>
<feature type="transmembrane region" description="Helical" evidence="2">
    <location>
        <begin position="361"/>
        <end position="382"/>
    </location>
</feature>
<feature type="transmembrane region" description="Helical" evidence="2">
    <location>
        <begin position="253"/>
        <end position="272"/>
    </location>
</feature>
<feature type="transmembrane region" description="Helical" evidence="2">
    <location>
        <begin position="81"/>
        <end position="101"/>
    </location>
</feature>
<dbReference type="OrthoDB" id="3010248at2759"/>
<keyword evidence="2" id="KW-1133">Transmembrane helix</keyword>
<protein>
    <submittedName>
        <fullName evidence="4">Uncharacterized protein</fullName>
    </submittedName>
</protein>
<feature type="signal peptide" evidence="3">
    <location>
        <begin position="1"/>
        <end position="19"/>
    </location>
</feature>
<feature type="transmembrane region" description="Helical" evidence="2">
    <location>
        <begin position="214"/>
        <end position="233"/>
    </location>
</feature>
<feature type="transmembrane region" description="Helical" evidence="2">
    <location>
        <begin position="482"/>
        <end position="501"/>
    </location>
</feature>
<evidence type="ECO:0000313" key="4">
    <source>
        <dbReference type="EMBL" id="KAH7120698.1"/>
    </source>
</evidence>
<keyword evidence="3" id="KW-0732">Signal</keyword>